<evidence type="ECO:0000259" key="2">
    <source>
        <dbReference type="PROSITE" id="PS50887"/>
    </source>
</evidence>
<dbReference type="SUPFAM" id="SSF55073">
    <property type="entry name" value="Nucleotide cyclase"/>
    <property type="match status" value="1"/>
</dbReference>
<dbReference type="InterPro" id="IPR052163">
    <property type="entry name" value="DGC-Regulatory_Protein"/>
</dbReference>
<evidence type="ECO:0000313" key="3">
    <source>
        <dbReference type="EMBL" id="KVW91316.1"/>
    </source>
</evidence>
<dbReference type="SMART" id="SM00065">
    <property type="entry name" value="GAF"/>
    <property type="match status" value="1"/>
</dbReference>
<dbReference type="CDD" id="cd01949">
    <property type="entry name" value="GGDEF"/>
    <property type="match status" value="1"/>
</dbReference>
<dbReference type="PANTHER" id="PTHR46663:SF3">
    <property type="entry name" value="SLL0267 PROTEIN"/>
    <property type="match status" value="1"/>
</dbReference>
<keyword evidence="4" id="KW-1185">Reference proteome</keyword>
<dbReference type="InterPro" id="IPR029016">
    <property type="entry name" value="GAF-like_dom_sf"/>
</dbReference>
<evidence type="ECO:0000259" key="1">
    <source>
        <dbReference type="PROSITE" id="PS50112"/>
    </source>
</evidence>
<comment type="caution">
    <text evidence="3">The sequence shown here is derived from an EMBL/GenBank/DDBJ whole genome shotgun (WGS) entry which is preliminary data.</text>
</comment>
<dbReference type="PROSITE" id="PS50112">
    <property type="entry name" value="PAS"/>
    <property type="match status" value="1"/>
</dbReference>
<sequence>MKTNSHAPPSNLMDLLLDAVCVVDTRGCFAFISAAGERIFGYTPEEMVGRPMIDFVFHEDRAKTLQAVDGILDGHLQPHFENRYVRKDGQVVHIMWSARWSEADQVRVAVARDITERMHADTLQAALYAISDAAHAAEDLVALFQQIHHILVELLPAANFFVALYDKNKDELTFPYAVDEYGEAPGPQKLDSTALSAEVVRTGQALLVPPNSGEGLPGRPPSDVGRDSSNWLGVPLCAKNGVIGALVVQSDCAEARYTNKDIELLQFVADQITPVIERKQMEVWLQHIAQHDPLTDLPNRELFHDRLQTALRWAERNQTPPQLALLYLDLDKFKQVNDTLGHPVGDLLLQEAARRLSQCVRNSDTVGRVGGDEFLVLLNGITLPEQALSIAEKIRVALGHPFELAGHKVHISPSIGVALYPEHGDDYKQLIRYADEAMYAAKKSGGNRVQVTSSPSMLNTPKS</sequence>
<dbReference type="GO" id="GO:0003824">
    <property type="term" value="F:catalytic activity"/>
    <property type="evidence" value="ECO:0007669"/>
    <property type="project" value="UniProtKB-ARBA"/>
</dbReference>
<dbReference type="GO" id="GO:0006355">
    <property type="term" value="P:regulation of DNA-templated transcription"/>
    <property type="evidence" value="ECO:0007669"/>
    <property type="project" value="InterPro"/>
</dbReference>
<dbReference type="NCBIfam" id="TIGR00229">
    <property type="entry name" value="sensory_box"/>
    <property type="match status" value="1"/>
</dbReference>
<dbReference type="Proteomes" id="UP000064243">
    <property type="component" value="Unassembled WGS sequence"/>
</dbReference>
<dbReference type="InterPro" id="IPR003018">
    <property type="entry name" value="GAF"/>
</dbReference>
<evidence type="ECO:0000313" key="4">
    <source>
        <dbReference type="Proteomes" id="UP000064243"/>
    </source>
</evidence>
<dbReference type="PROSITE" id="PS50887">
    <property type="entry name" value="GGDEF"/>
    <property type="match status" value="1"/>
</dbReference>
<feature type="domain" description="PAS" evidence="1">
    <location>
        <begin position="5"/>
        <end position="75"/>
    </location>
</feature>
<dbReference type="InterPro" id="IPR043128">
    <property type="entry name" value="Rev_trsase/Diguanyl_cyclase"/>
</dbReference>
<dbReference type="SUPFAM" id="SSF55785">
    <property type="entry name" value="PYP-like sensor domain (PAS domain)"/>
    <property type="match status" value="1"/>
</dbReference>
<dbReference type="PATRIC" id="fig|36861.3.peg.3173"/>
<name>A0A106BER5_THIDE</name>
<dbReference type="CDD" id="cd00130">
    <property type="entry name" value="PAS"/>
    <property type="match status" value="1"/>
</dbReference>
<gene>
    <name evidence="3" type="ORF">ABW22_16085</name>
</gene>
<dbReference type="OrthoDB" id="9812260at2"/>
<accession>A0A106BER5</accession>
<dbReference type="InterPro" id="IPR000160">
    <property type="entry name" value="GGDEF_dom"/>
</dbReference>
<dbReference type="InterPro" id="IPR029787">
    <property type="entry name" value="Nucleotide_cyclase"/>
</dbReference>
<dbReference type="PANTHER" id="PTHR46663">
    <property type="entry name" value="DIGUANYLATE CYCLASE DGCT-RELATED"/>
    <property type="match status" value="1"/>
</dbReference>
<dbReference type="EMBL" id="LDUG01000061">
    <property type="protein sequence ID" value="KVW91316.1"/>
    <property type="molecule type" value="Genomic_DNA"/>
</dbReference>
<protein>
    <submittedName>
        <fullName evidence="3">Diguanylate cyclase</fullName>
    </submittedName>
</protein>
<dbReference type="SMART" id="SM00267">
    <property type="entry name" value="GGDEF"/>
    <property type="match status" value="1"/>
</dbReference>
<dbReference type="SMART" id="SM00091">
    <property type="entry name" value="PAS"/>
    <property type="match status" value="1"/>
</dbReference>
<dbReference type="InterPro" id="IPR013767">
    <property type="entry name" value="PAS_fold"/>
</dbReference>
<dbReference type="InterPro" id="IPR035965">
    <property type="entry name" value="PAS-like_dom_sf"/>
</dbReference>
<dbReference type="Gene3D" id="3.30.450.40">
    <property type="match status" value="1"/>
</dbReference>
<dbReference type="Gene3D" id="3.30.70.270">
    <property type="match status" value="1"/>
</dbReference>
<proteinExistence type="predicted"/>
<reference evidence="3 4" key="1">
    <citation type="journal article" date="2015" name="Appl. Environ. Microbiol.">
        <title>Aerobic and Anaerobic Thiosulfate Oxidation by a Cold-Adapted, Subglacial Chemoautotroph.</title>
        <authorList>
            <person name="Harrold Z.R."/>
            <person name="Skidmore M.L."/>
            <person name="Hamilton T.L."/>
            <person name="Desch L."/>
            <person name="Amada K."/>
            <person name="van Gelder W."/>
            <person name="Glover K."/>
            <person name="Roden E.E."/>
            <person name="Boyd E.S."/>
        </authorList>
    </citation>
    <scope>NUCLEOTIDE SEQUENCE [LARGE SCALE GENOMIC DNA]</scope>
    <source>
        <strain evidence="3 4">RG</strain>
    </source>
</reference>
<dbReference type="SUPFAM" id="SSF55781">
    <property type="entry name" value="GAF domain-like"/>
    <property type="match status" value="1"/>
</dbReference>
<dbReference type="InterPro" id="IPR000014">
    <property type="entry name" value="PAS"/>
</dbReference>
<dbReference type="Pfam" id="PF00990">
    <property type="entry name" value="GGDEF"/>
    <property type="match status" value="1"/>
</dbReference>
<dbReference type="Pfam" id="PF13185">
    <property type="entry name" value="GAF_2"/>
    <property type="match status" value="1"/>
</dbReference>
<feature type="domain" description="GGDEF" evidence="2">
    <location>
        <begin position="321"/>
        <end position="454"/>
    </location>
</feature>
<dbReference type="Pfam" id="PF00989">
    <property type="entry name" value="PAS"/>
    <property type="match status" value="1"/>
</dbReference>
<dbReference type="FunFam" id="3.30.70.270:FF:000001">
    <property type="entry name" value="Diguanylate cyclase domain protein"/>
    <property type="match status" value="1"/>
</dbReference>
<dbReference type="AlphaFoldDB" id="A0A106BER5"/>
<dbReference type="NCBIfam" id="TIGR00254">
    <property type="entry name" value="GGDEF"/>
    <property type="match status" value="1"/>
</dbReference>
<organism evidence="3 4">
    <name type="scientific">Thiobacillus denitrificans</name>
    <dbReference type="NCBI Taxonomy" id="36861"/>
    <lineage>
        <taxon>Bacteria</taxon>
        <taxon>Pseudomonadati</taxon>
        <taxon>Pseudomonadota</taxon>
        <taxon>Betaproteobacteria</taxon>
        <taxon>Nitrosomonadales</taxon>
        <taxon>Thiobacillaceae</taxon>
        <taxon>Thiobacillus</taxon>
    </lineage>
</organism>
<dbReference type="Gene3D" id="3.30.450.20">
    <property type="entry name" value="PAS domain"/>
    <property type="match status" value="1"/>
</dbReference>